<evidence type="ECO:0000313" key="2">
    <source>
        <dbReference type="EMBL" id="VDO87888.1"/>
    </source>
</evidence>
<organism evidence="4">
    <name type="scientific">Haemonchus placei</name>
    <name type="common">Barber's pole worm</name>
    <dbReference type="NCBI Taxonomy" id="6290"/>
    <lineage>
        <taxon>Eukaryota</taxon>
        <taxon>Metazoa</taxon>
        <taxon>Ecdysozoa</taxon>
        <taxon>Nematoda</taxon>
        <taxon>Chromadorea</taxon>
        <taxon>Rhabditida</taxon>
        <taxon>Rhabditina</taxon>
        <taxon>Rhabditomorpha</taxon>
        <taxon>Strongyloidea</taxon>
        <taxon>Trichostrongylidae</taxon>
        <taxon>Haemonchus</taxon>
    </lineage>
</organism>
<evidence type="ECO:0000313" key="4">
    <source>
        <dbReference type="WBParaSite" id="HPLM_0002110901-mRNA-1"/>
    </source>
</evidence>
<protein>
    <submittedName>
        <fullName evidence="4">Reverse transcriptase domain-containing protein</fullName>
    </submittedName>
</protein>
<dbReference type="Proteomes" id="UP000268014">
    <property type="component" value="Unassembled WGS sequence"/>
</dbReference>
<dbReference type="AlphaFoldDB" id="A0A0N4X9R4"/>
<keyword evidence="3" id="KW-1185">Reference proteome</keyword>
<name>A0A0N4X9R4_HAEPC</name>
<reference evidence="4" key="1">
    <citation type="submission" date="2017-02" db="UniProtKB">
        <authorList>
            <consortium name="WormBaseParasite"/>
        </authorList>
    </citation>
    <scope>IDENTIFICATION</scope>
</reference>
<evidence type="ECO:0000313" key="3">
    <source>
        <dbReference type="Proteomes" id="UP000268014"/>
    </source>
</evidence>
<dbReference type="InterPro" id="IPR000477">
    <property type="entry name" value="RT_dom"/>
</dbReference>
<dbReference type="OrthoDB" id="5845191at2759"/>
<dbReference type="PANTHER" id="PTHR19446">
    <property type="entry name" value="REVERSE TRANSCRIPTASES"/>
    <property type="match status" value="1"/>
</dbReference>
<reference evidence="2 3" key="2">
    <citation type="submission" date="2018-11" db="EMBL/GenBank/DDBJ databases">
        <authorList>
            <consortium name="Pathogen Informatics"/>
        </authorList>
    </citation>
    <scope>NUCLEOTIDE SEQUENCE [LARGE SCALE GENOMIC DNA]</scope>
    <source>
        <strain evidence="2 3">MHpl1</strain>
    </source>
</reference>
<proteinExistence type="predicted"/>
<dbReference type="Gene3D" id="3.30.70.270">
    <property type="match status" value="1"/>
</dbReference>
<dbReference type="SUPFAM" id="SSF56672">
    <property type="entry name" value="DNA/RNA polymerases"/>
    <property type="match status" value="1"/>
</dbReference>
<evidence type="ECO:0000259" key="1">
    <source>
        <dbReference type="PROSITE" id="PS50878"/>
    </source>
</evidence>
<dbReference type="WBParaSite" id="HPLM_0002110901-mRNA-1">
    <property type="protein sequence ID" value="HPLM_0002110901-mRNA-1"/>
    <property type="gene ID" value="HPLM_0002110901"/>
</dbReference>
<accession>A0A0N4X9R4</accession>
<dbReference type="PROSITE" id="PS50878">
    <property type="entry name" value="RT_POL"/>
    <property type="match status" value="1"/>
</dbReference>
<gene>
    <name evidence="2" type="ORF">HPLM_LOCUS21098</name>
</gene>
<dbReference type="EMBL" id="UZAF01022957">
    <property type="protein sequence ID" value="VDO87888.1"/>
    <property type="molecule type" value="Genomic_DNA"/>
</dbReference>
<dbReference type="OMA" id="PKEVIVW"/>
<feature type="domain" description="Reverse transcriptase" evidence="1">
    <location>
        <begin position="1"/>
        <end position="163"/>
    </location>
</feature>
<dbReference type="Pfam" id="PF00078">
    <property type="entry name" value="RVT_1"/>
    <property type="match status" value="1"/>
</dbReference>
<dbReference type="InterPro" id="IPR043502">
    <property type="entry name" value="DNA/RNA_pol_sf"/>
</dbReference>
<sequence>MSHATRLLLEKHREKPRSVHLAFLDLEKVFERVPRDVIRYALQQHGVPKEVIVWVRILYSSPKSRPQMAAGISEYFSISVGVDRGSALSPLLFGGVMDTTTRDLQKPDSWALLYAGDVILSSEDESELEQQVQARSDCLAVLGPRLNVKKTVIENRSERARLY</sequence>
<dbReference type="STRING" id="6290.A0A0N4X9R4"/>
<dbReference type="InterPro" id="IPR043128">
    <property type="entry name" value="Rev_trsase/Diguanyl_cyclase"/>
</dbReference>